<dbReference type="PANTHER" id="PTHR30289:SF1">
    <property type="entry name" value="PEBP (PHOSPHATIDYLETHANOLAMINE-BINDING PROTEIN) FAMILY PROTEIN"/>
    <property type="match status" value="1"/>
</dbReference>
<gene>
    <name evidence="1" type="ORF">DKM44_10215</name>
</gene>
<dbReference type="NCBIfam" id="TIGR00481">
    <property type="entry name" value="YbhB/YbcL family Raf kinase inhibitor-like protein"/>
    <property type="match status" value="1"/>
</dbReference>
<dbReference type="Pfam" id="PF01161">
    <property type="entry name" value="PBP"/>
    <property type="match status" value="1"/>
</dbReference>
<accession>A0A2Z3JHN7</accession>
<dbReference type="InterPro" id="IPR036610">
    <property type="entry name" value="PEBP-like_sf"/>
</dbReference>
<proteinExistence type="predicted"/>
<dbReference type="InterPro" id="IPR008914">
    <property type="entry name" value="PEBP"/>
</dbReference>
<evidence type="ECO:0000313" key="1">
    <source>
        <dbReference type="EMBL" id="AWN24613.1"/>
    </source>
</evidence>
<organism evidence="1 2">
    <name type="scientific">Deinococcus irradiatisoli</name>
    <dbReference type="NCBI Taxonomy" id="2202254"/>
    <lineage>
        <taxon>Bacteria</taxon>
        <taxon>Thermotogati</taxon>
        <taxon>Deinococcota</taxon>
        <taxon>Deinococci</taxon>
        <taxon>Deinococcales</taxon>
        <taxon>Deinococcaceae</taxon>
        <taxon>Deinococcus</taxon>
    </lineage>
</organism>
<dbReference type="Proteomes" id="UP000245368">
    <property type="component" value="Chromosome"/>
</dbReference>
<dbReference type="OrthoDB" id="9797506at2"/>
<dbReference type="CDD" id="cd00865">
    <property type="entry name" value="PEBP_bact_arch"/>
    <property type="match status" value="1"/>
</dbReference>
<dbReference type="InterPro" id="IPR005247">
    <property type="entry name" value="YbhB_YbcL/LppC-like"/>
</dbReference>
<sequence>MNAGMMREPMGRLSVAQPAPTASANGLTLSSAQFRNGGTVPLEQVGSGNGCAGQSVSPALSWSGAPAGTVSYALTTYDPDAPTGSGFWHWVVYNIPASATGLDKGAGSGTFNLPAGAAQANNDGGAPGYTGPCPPPGDAPHHYVFTLYALNKTLDLPPSASAAYVGFSLNGATLAKTSIVATYGR</sequence>
<dbReference type="AlphaFoldDB" id="A0A2Z3JHN7"/>
<keyword evidence="2" id="KW-1185">Reference proteome</keyword>
<protein>
    <submittedName>
        <fullName evidence="1">YbhB/YbcL family Raf kinase inhibitor-like protein</fullName>
    </submittedName>
</protein>
<name>A0A2Z3JHN7_9DEIO</name>
<dbReference type="SUPFAM" id="SSF49777">
    <property type="entry name" value="PEBP-like"/>
    <property type="match status" value="1"/>
</dbReference>
<dbReference type="EMBL" id="CP029494">
    <property type="protein sequence ID" value="AWN24613.1"/>
    <property type="molecule type" value="Genomic_DNA"/>
</dbReference>
<dbReference type="PANTHER" id="PTHR30289">
    <property type="entry name" value="UNCHARACTERIZED PROTEIN YBCL-RELATED"/>
    <property type="match status" value="1"/>
</dbReference>
<dbReference type="KEGG" id="dez:DKM44_10215"/>
<reference evidence="1 2" key="1">
    <citation type="submission" date="2018-05" db="EMBL/GenBank/DDBJ databases">
        <title>Complete Genome Sequence of Deinococcus sp. strain 17bor-2.</title>
        <authorList>
            <person name="Srinivasan S."/>
        </authorList>
    </citation>
    <scope>NUCLEOTIDE SEQUENCE [LARGE SCALE GENOMIC DNA]</scope>
    <source>
        <strain evidence="1 2">17bor-2</strain>
    </source>
</reference>
<evidence type="ECO:0000313" key="2">
    <source>
        <dbReference type="Proteomes" id="UP000245368"/>
    </source>
</evidence>
<dbReference type="Gene3D" id="3.90.280.10">
    <property type="entry name" value="PEBP-like"/>
    <property type="match status" value="1"/>
</dbReference>